<evidence type="ECO:0000313" key="1">
    <source>
        <dbReference type="EMBL" id="BAW30371.1"/>
    </source>
</evidence>
<evidence type="ECO:0000313" key="3">
    <source>
        <dbReference type="Proteomes" id="UP000265557"/>
    </source>
</evidence>
<dbReference type="Proteomes" id="UP000323733">
    <property type="component" value="Unassembled WGS sequence"/>
</dbReference>
<keyword evidence="4" id="KW-1185">Reference proteome</keyword>
<organism evidence="2 4">
    <name type="scientific">Methanosarcina thermophila</name>
    <dbReference type="NCBI Taxonomy" id="2210"/>
    <lineage>
        <taxon>Archaea</taxon>
        <taxon>Methanobacteriati</taxon>
        <taxon>Methanobacteriota</taxon>
        <taxon>Stenosarchaea group</taxon>
        <taxon>Methanomicrobia</taxon>
        <taxon>Methanosarcinales</taxon>
        <taxon>Methanosarcinaceae</taxon>
        <taxon>Methanosarcina</taxon>
    </lineage>
</organism>
<evidence type="ECO:0000313" key="2">
    <source>
        <dbReference type="EMBL" id="SFT44632.1"/>
    </source>
</evidence>
<dbReference type="Proteomes" id="UP000265557">
    <property type="component" value="Chromosome"/>
</dbReference>
<dbReference type="EMBL" id="FPAO01000002">
    <property type="protein sequence ID" value="SFT44632.1"/>
    <property type="molecule type" value="Genomic_DNA"/>
</dbReference>
<accession>A0A3G9D019</accession>
<gene>
    <name evidence="1" type="ORF">MESMT1_2441</name>
    <name evidence="2" type="ORF">SAMN02910340_00741</name>
</gene>
<proteinExistence type="predicted"/>
<protein>
    <submittedName>
        <fullName evidence="1">Chaperone protein</fullName>
    </submittedName>
</protein>
<evidence type="ECO:0000313" key="4">
    <source>
        <dbReference type="Proteomes" id="UP000323733"/>
    </source>
</evidence>
<dbReference type="EMBL" id="AP017646">
    <property type="protein sequence ID" value="BAW30371.1"/>
    <property type="molecule type" value="Genomic_DNA"/>
</dbReference>
<dbReference type="RefSeq" id="WP_231588193.1">
    <property type="nucleotide sequence ID" value="NZ_FPAO01000002.1"/>
</dbReference>
<dbReference type="GeneID" id="75279324"/>
<dbReference type="AlphaFoldDB" id="A0A1I6Y2R3"/>
<accession>A0A1I6Y2R3</accession>
<sequence length="60" mass="7468">MLIGVLKYYPEIFHEFYEAVEQYWEEAKDLGVISHDEDFIGFSFDDFPWFWNYELTDFER</sequence>
<reference evidence="2 4" key="2">
    <citation type="submission" date="2016-10" db="EMBL/GenBank/DDBJ databases">
        <authorList>
            <person name="Varghese N."/>
            <person name="Submissions S."/>
        </authorList>
    </citation>
    <scope>NUCLEOTIDE SEQUENCE [LARGE SCALE GENOMIC DNA]</scope>
    <source>
        <strain evidence="2 4">DSM 11855</strain>
    </source>
</reference>
<name>A0A1I6Y2R3_METTE</name>
<reference evidence="1 3" key="1">
    <citation type="submission" date="2016-09" db="EMBL/GenBank/DDBJ databases">
        <title>Complete Genome Sequence of Methanosarcina thermophila MT-1.</title>
        <authorList>
            <person name="Kouzuma A."/>
        </authorList>
    </citation>
    <scope>NUCLEOTIDE SEQUENCE [LARGE SCALE GENOMIC DNA]</scope>
    <source>
        <strain evidence="1 3">MT-1</strain>
    </source>
</reference>